<proteinExistence type="predicted"/>
<sequence>MIFTILMTVLNVLASDQNDFLPIDEVQADFLDNTPPNLNGDFLITGERDKIEPINTNPLWRFVLLKETLNEAVVFNDELLKDNRKKLDIRNFTSNENFMFYVLNYNKESKDVHDIFVKKFITNILVNIYNPVTYEWAKNYVKYFVSKQETYPNIRSVNNNIINLITEDFSYEWALTKTLYNDEKTVNLLELLFCDEKIKNFHSPKAYISAVSSFLKAKDTLLDLSVVYQEICKFLKTIPQANIYYYEFCGVSTHFFGLLSVYKSYKAYLAGTSVFSRNVILSMKNLQESLVTLYYCTRLVANSERYNFYFLSFELDDLFIISLQLISGKPALTFKKAFECINMVRTTIKNQIITPRTTRFFNYFRTYILPISLYSERYIDEMHNMLSSNGVITVINDFELFYDIEDCHKLAMFLATE</sequence>
<dbReference type="AlphaFoldDB" id="R0KPI9"/>
<gene>
    <name evidence="1" type="ORF">NBO_395g0004</name>
</gene>
<accession>R0KPI9</accession>
<name>R0KPI9_NOSB1</name>
<evidence type="ECO:0000313" key="2">
    <source>
        <dbReference type="Proteomes" id="UP000016927"/>
    </source>
</evidence>
<keyword evidence="2" id="KW-1185">Reference proteome</keyword>
<organism evidence="1 2">
    <name type="scientific">Nosema bombycis (strain CQ1 / CVCC 102059)</name>
    <name type="common">Microsporidian parasite</name>
    <name type="synonym">Pebrine of silkworm</name>
    <dbReference type="NCBI Taxonomy" id="578461"/>
    <lineage>
        <taxon>Eukaryota</taxon>
        <taxon>Fungi</taxon>
        <taxon>Fungi incertae sedis</taxon>
        <taxon>Microsporidia</taxon>
        <taxon>Nosematidae</taxon>
        <taxon>Nosema</taxon>
    </lineage>
</organism>
<dbReference type="VEuPathDB" id="MicrosporidiaDB:NBO_395g0004"/>
<reference evidence="1 2" key="1">
    <citation type="journal article" date="2013" name="BMC Genomics">
        <title>Comparative genomics of parasitic silkworm microsporidia reveal an association between genome expansion and host adaptation.</title>
        <authorList>
            <person name="Pan G."/>
            <person name="Xu J."/>
            <person name="Li T."/>
            <person name="Xia Q."/>
            <person name="Liu S.L."/>
            <person name="Zhang G."/>
            <person name="Li S."/>
            <person name="Li C."/>
            <person name="Liu H."/>
            <person name="Yang L."/>
            <person name="Liu T."/>
            <person name="Zhang X."/>
            <person name="Wu Z."/>
            <person name="Fan W."/>
            <person name="Dang X."/>
            <person name="Xiang H."/>
            <person name="Tao M."/>
            <person name="Li Y."/>
            <person name="Hu J."/>
            <person name="Li Z."/>
            <person name="Lin L."/>
            <person name="Luo J."/>
            <person name="Geng L."/>
            <person name="Wang L."/>
            <person name="Long M."/>
            <person name="Wan Y."/>
            <person name="He N."/>
            <person name="Zhang Z."/>
            <person name="Lu C."/>
            <person name="Keeling P.J."/>
            <person name="Wang J."/>
            <person name="Xiang Z."/>
            <person name="Zhou Z."/>
        </authorList>
    </citation>
    <scope>NUCLEOTIDE SEQUENCE [LARGE SCALE GENOMIC DNA]</scope>
    <source>
        <strain evidence="2">CQ1 / CVCC 102059</strain>
    </source>
</reference>
<evidence type="ECO:0000313" key="1">
    <source>
        <dbReference type="EMBL" id="EOB12621.1"/>
    </source>
</evidence>
<dbReference type="EMBL" id="KB909303">
    <property type="protein sequence ID" value="EOB12621.1"/>
    <property type="molecule type" value="Genomic_DNA"/>
</dbReference>
<protein>
    <submittedName>
        <fullName evidence="1">Uncharacterized protein</fullName>
    </submittedName>
</protein>
<dbReference type="Proteomes" id="UP000016927">
    <property type="component" value="Unassembled WGS sequence"/>
</dbReference>
<dbReference type="HOGENOM" id="CLU_698488_0_0_1"/>